<dbReference type="Pfam" id="PF01395">
    <property type="entry name" value="PBP_GOBP"/>
    <property type="match status" value="1"/>
</dbReference>
<dbReference type="EMBL" id="OUUW01000001">
    <property type="protein sequence ID" value="SPP72904.1"/>
    <property type="molecule type" value="Genomic_DNA"/>
</dbReference>
<evidence type="ECO:0000256" key="1">
    <source>
        <dbReference type="SAM" id="SignalP"/>
    </source>
</evidence>
<dbReference type="InterPro" id="IPR006170">
    <property type="entry name" value="PBP/GOBP"/>
</dbReference>
<dbReference type="AlphaFoldDB" id="A0A3B0IY59"/>
<evidence type="ECO:0000313" key="2">
    <source>
        <dbReference type="EMBL" id="SPP72904.1"/>
    </source>
</evidence>
<organism evidence="2 3">
    <name type="scientific">Drosophila guanche</name>
    <name type="common">Fruit fly</name>
    <dbReference type="NCBI Taxonomy" id="7266"/>
    <lineage>
        <taxon>Eukaryota</taxon>
        <taxon>Metazoa</taxon>
        <taxon>Ecdysozoa</taxon>
        <taxon>Arthropoda</taxon>
        <taxon>Hexapoda</taxon>
        <taxon>Insecta</taxon>
        <taxon>Pterygota</taxon>
        <taxon>Neoptera</taxon>
        <taxon>Endopterygota</taxon>
        <taxon>Diptera</taxon>
        <taxon>Brachycera</taxon>
        <taxon>Muscomorpha</taxon>
        <taxon>Ephydroidea</taxon>
        <taxon>Drosophilidae</taxon>
        <taxon>Drosophila</taxon>
        <taxon>Sophophora</taxon>
    </lineage>
</organism>
<sequence length="155" mass="16689">MLHCTAIVVVALLLAVAPLTECLPGALDESALVDDCLTTNNISQVEFQSRINMSSSEEDLENLDRKYKCFAHCLATKANILDSAGLVDVAKIDAMEPLSDEHRQALDSCKRTHDEQAQADACEYAFSILLCVSDHLEGSDESAGVEGAAQSESNE</sequence>
<dbReference type="GO" id="GO:0005549">
    <property type="term" value="F:odorant binding"/>
    <property type="evidence" value="ECO:0007669"/>
    <property type="project" value="InterPro"/>
</dbReference>
<feature type="signal peptide" evidence="1">
    <location>
        <begin position="1"/>
        <end position="22"/>
    </location>
</feature>
<dbReference type="CDD" id="cd23992">
    <property type="entry name" value="PBP_GOBP"/>
    <property type="match status" value="1"/>
</dbReference>
<dbReference type="OrthoDB" id="7947612at2759"/>
<protein>
    <submittedName>
        <fullName evidence="2">Blast:General odorant-binding protein 57c</fullName>
    </submittedName>
</protein>
<name>A0A3B0IY59_DROGU</name>
<proteinExistence type="predicted"/>
<evidence type="ECO:0000313" key="3">
    <source>
        <dbReference type="Proteomes" id="UP000268350"/>
    </source>
</evidence>
<dbReference type="OMA" id="KYKCFAH"/>
<dbReference type="Proteomes" id="UP000268350">
    <property type="component" value="Unassembled WGS sequence"/>
</dbReference>
<feature type="chain" id="PRO_5017387755" evidence="1">
    <location>
        <begin position="23"/>
        <end position="155"/>
    </location>
</feature>
<gene>
    <name evidence="2" type="ORF">DGUA_6G000298</name>
</gene>
<dbReference type="SMART" id="SM00708">
    <property type="entry name" value="PhBP"/>
    <property type="match status" value="1"/>
</dbReference>
<dbReference type="SUPFAM" id="SSF47565">
    <property type="entry name" value="Insect pheromone/odorant-binding proteins"/>
    <property type="match status" value="1"/>
</dbReference>
<accession>A0A3B0IY59</accession>
<dbReference type="Gene3D" id="1.10.238.20">
    <property type="entry name" value="Pheromone/general odorant binding protein domain"/>
    <property type="match status" value="1"/>
</dbReference>
<keyword evidence="3" id="KW-1185">Reference proteome</keyword>
<keyword evidence="1" id="KW-0732">Signal</keyword>
<dbReference type="InterPro" id="IPR036728">
    <property type="entry name" value="PBP_GOBP_sf"/>
</dbReference>
<reference evidence="3" key="1">
    <citation type="submission" date="2018-01" db="EMBL/GenBank/DDBJ databases">
        <authorList>
            <person name="Alioto T."/>
            <person name="Alioto T."/>
        </authorList>
    </citation>
    <scope>NUCLEOTIDE SEQUENCE [LARGE SCALE GENOMIC DNA]</scope>
</reference>